<gene>
    <name evidence="2" type="ORF">FCALED_LOCUS9030</name>
</gene>
<protein>
    <submittedName>
        <fullName evidence="2">8036_t:CDS:1</fullName>
    </submittedName>
</protein>
<evidence type="ECO:0000256" key="1">
    <source>
        <dbReference type="SAM" id="MobiDB-lite"/>
    </source>
</evidence>
<organism evidence="2 3">
    <name type="scientific">Funneliformis caledonium</name>
    <dbReference type="NCBI Taxonomy" id="1117310"/>
    <lineage>
        <taxon>Eukaryota</taxon>
        <taxon>Fungi</taxon>
        <taxon>Fungi incertae sedis</taxon>
        <taxon>Mucoromycota</taxon>
        <taxon>Glomeromycotina</taxon>
        <taxon>Glomeromycetes</taxon>
        <taxon>Glomerales</taxon>
        <taxon>Glomeraceae</taxon>
        <taxon>Funneliformis</taxon>
    </lineage>
</organism>
<dbReference type="Proteomes" id="UP000789570">
    <property type="component" value="Unassembled WGS sequence"/>
</dbReference>
<evidence type="ECO:0000313" key="2">
    <source>
        <dbReference type="EMBL" id="CAG8610194.1"/>
    </source>
</evidence>
<accession>A0A9N9CRC9</accession>
<comment type="caution">
    <text evidence="2">The sequence shown here is derived from an EMBL/GenBank/DDBJ whole genome shotgun (WGS) entry which is preliminary data.</text>
</comment>
<dbReference type="AlphaFoldDB" id="A0A9N9CRC9"/>
<proteinExistence type="predicted"/>
<feature type="region of interest" description="Disordered" evidence="1">
    <location>
        <begin position="73"/>
        <end position="92"/>
    </location>
</feature>
<feature type="non-terminal residue" evidence="2">
    <location>
        <position position="1"/>
    </location>
</feature>
<reference evidence="2" key="1">
    <citation type="submission" date="2021-06" db="EMBL/GenBank/DDBJ databases">
        <authorList>
            <person name="Kallberg Y."/>
            <person name="Tangrot J."/>
            <person name="Rosling A."/>
        </authorList>
    </citation>
    <scope>NUCLEOTIDE SEQUENCE</scope>
    <source>
        <strain evidence="2">UK204</strain>
    </source>
</reference>
<dbReference type="EMBL" id="CAJVPQ010002842">
    <property type="protein sequence ID" value="CAG8610194.1"/>
    <property type="molecule type" value="Genomic_DNA"/>
</dbReference>
<keyword evidence="3" id="KW-1185">Reference proteome</keyword>
<name>A0A9N9CRC9_9GLOM</name>
<evidence type="ECO:0000313" key="3">
    <source>
        <dbReference type="Proteomes" id="UP000789570"/>
    </source>
</evidence>
<sequence>IKKSRYISGENVVSSYEQITENDREEKERSSNYNNSYISSFRKEMLRITFLGFQFIKDWTNKRRKNIGIYDRKTSSERKSKSNEDNVFKCQN</sequence>